<dbReference type="GO" id="GO:0016705">
    <property type="term" value="F:oxidoreductase activity, acting on paired donors, with incorporation or reduction of molecular oxygen"/>
    <property type="evidence" value="ECO:0007669"/>
    <property type="project" value="InterPro"/>
</dbReference>
<protein>
    <submittedName>
        <fullName evidence="6">Cytochrome p450 domain-containing protein</fullName>
    </submittedName>
</protein>
<evidence type="ECO:0000313" key="7">
    <source>
        <dbReference type="Proteomes" id="UP000315783"/>
    </source>
</evidence>
<dbReference type="GO" id="GO:0005506">
    <property type="term" value="F:iron ion binding"/>
    <property type="evidence" value="ECO:0007669"/>
    <property type="project" value="InterPro"/>
</dbReference>
<evidence type="ECO:0000313" key="6">
    <source>
        <dbReference type="EMBL" id="TQV92478.1"/>
    </source>
</evidence>
<keyword evidence="7" id="KW-1185">Reference proteome</keyword>
<dbReference type="SUPFAM" id="SSF48264">
    <property type="entry name" value="Cytochrome P450"/>
    <property type="match status" value="1"/>
</dbReference>
<organism evidence="6 7">
    <name type="scientific">Cordyceps javanica</name>
    <dbReference type="NCBI Taxonomy" id="43265"/>
    <lineage>
        <taxon>Eukaryota</taxon>
        <taxon>Fungi</taxon>
        <taxon>Dikarya</taxon>
        <taxon>Ascomycota</taxon>
        <taxon>Pezizomycotina</taxon>
        <taxon>Sordariomycetes</taxon>
        <taxon>Hypocreomycetidae</taxon>
        <taxon>Hypocreales</taxon>
        <taxon>Cordycipitaceae</taxon>
        <taxon>Cordyceps</taxon>
    </lineage>
</organism>
<dbReference type="EMBL" id="SPUK01000015">
    <property type="protein sequence ID" value="TQV92478.1"/>
    <property type="molecule type" value="Genomic_DNA"/>
</dbReference>
<accession>A0A545USM8</accession>
<evidence type="ECO:0000256" key="2">
    <source>
        <dbReference type="ARBA" id="ARBA00022617"/>
    </source>
</evidence>
<dbReference type="GO" id="GO:0004497">
    <property type="term" value="F:monooxygenase activity"/>
    <property type="evidence" value="ECO:0007669"/>
    <property type="project" value="InterPro"/>
</dbReference>
<keyword evidence="3" id="KW-0479">Metal-binding</keyword>
<dbReference type="AlphaFoldDB" id="A0A545USM8"/>
<dbReference type="Gene3D" id="1.10.630.10">
    <property type="entry name" value="Cytochrome P450"/>
    <property type="match status" value="1"/>
</dbReference>
<dbReference type="OrthoDB" id="1470350at2759"/>
<dbReference type="GO" id="GO:0020037">
    <property type="term" value="F:heme binding"/>
    <property type="evidence" value="ECO:0007669"/>
    <property type="project" value="InterPro"/>
</dbReference>
<dbReference type="STRING" id="43265.A0A545USM8"/>
<evidence type="ECO:0000256" key="4">
    <source>
        <dbReference type="ARBA" id="ARBA00023002"/>
    </source>
</evidence>
<evidence type="ECO:0000256" key="5">
    <source>
        <dbReference type="ARBA" id="ARBA00023004"/>
    </source>
</evidence>
<dbReference type="InterPro" id="IPR001128">
    <property type="entry name" value="Cyt_P450"/>
</dbReference>
<evidence type="ECO:0000256" key="3">
    <source>
        <dbReference type="ARBA" id="ARBA00022723"/>
    </source>
</evidence>
<reference evidence="6 7" key="1">
    <citation type="journal article" date="2019" name="Appl. Microbiol. Biotechnol.">
        <title>Genome sequence of Isaria javanica and comparative genome analysis insights into family S53 peptidase evolution in fungal entomopathogens.</title>
        <authorList>
            <person name="Lin R."/>
            <person name="Zhang X."/>
            <person name="Xin B."/>
            <person name="Zou M."/>
            <person name="Gao Y."/>
            <person name="Qin F."/>
            <person name="Hu Q."/>
            <person name="Xie B."/>
            <person name="Cheng X."/>
        </authorList>
    </citation>
    <scope>NUCLEOTIDE SEQUENCE [LARGE SCALE GENOMIC DNA]</scope>
    <source>
        <strain evidence="6 7">IJ1G</strain>
    </source>
</reference>
<gene>
    <name evidence="6" type="ORF">IF1G_08996</name>
</gene>
<dbReference type="InterPro" id="IPR036396">
    <property type="entry name" value="Cyt_P450_sf"/>
</dbReference>
<dbReference type="PANTHER" id="PTHR24305:SF96">
    <property type="entry name" value="CYTOCHROME P450 MONOOXYGENASE STCB-RELATED"/>
    <property type="match status" value="1"/>
</dbReference>
<dbReference type="Pfam" id="PF00067">
    <property type="entry name" value="p450"/>
    <property type="match status" value="1"/>
</dbReference>
<keyword evidence="2" id="KW-0349">Heme</keyword>
<dbReference type="InterPro" id="IPR050121">
    <property type="entry name" value="Cytochrome_P450_monoxygenase"/>
</dbReference>
<dbReference type="Proteomes" id="UP000315783">
    <property type="component" value="Unassembled WGS sequence"/>
</dbReference>
<proteinExistence type="inferred from homology"/>
<evidence type="ECO:0000256" key="1">
    <source>
        <dbReference type="ARBA" id="ARBA00010617"/>
    </source>
</evidence>
<name>A0A545USM8_9HYPO</name>
<dbReference type="PRINTS" id="PR00463">
    <property type="entry name" value="EP450I"/>
</dbReference>
<keyword evidence="5" id="KW-0408">Iron</keyword>
<comment type="caution">
    <text evidence="6">The sequence shown here is derived from an EMBL/GenBank/DDBJ whole genome shotgun (WGS) entry which is preliminary data.</text>
</comment>
<comment type="similarity">
    <text evidence="1">Belongs to the cytochrome P450 family.</text>
</comment>
<dbReference type="InterPro" id="IPR002401">
    <property type="entry name" value="Cyt_P450_E_grp-I"/>
</dbReference>
<sequence>MISYAKQSIAQQRSSQKTTLFSKIVKARDDNLITKDELITNALSYLIAGTETTSNTLKFLVWAVSQNEAIRTRLVDELKALPTDFSDADLEKLPFLGSVVQEALRLFSAAPAPLPRIVPREGAMLGGYQLDAGTEFATQAYSMHRNADVFEDPYSFNPER</sequence>
<keyword evidence="4" id="KW-0560">Oxidoreductase</keyword>
<dbReference type="PANTHER" id="PTHR24305">
    <property type="entry name" value="CYTOCHROME P450"/>
    <property type="match status" value="1"/>
</dbReference>